<dbReference type="Gene3D" id="1.25.40.10">
    <property type="entry name" value="Tetratricopeptide repeat domain"/>
    <property type="match status" value="2"/>
</dbReference>
<gene>
    <name evidence="4" type="ORF">GCM10022291_28870</name>
</gene>
<dbReference type="PANTHER" id="PTHR34220">
    <property type="entry name" value="SENSOR HISTIDINE KINASE YPDA"/>
    <property type="match status" value="1"/>
</dbReference>
<dbReference type="PROSITE" id="PS50005">
    <property type="entry name" value="TPR"/>
    <property type="match status" value="1"/>
</dbReference>
<proteinExistence type="predicted"/>
<sequence>MKVLLLRIFIFLLPFLSISQEAIKDSLSLYFKSISNDSLRVIAYRKAAITYKNSNPTLHLFVVEQAIKSAKSKKHVAQFTAQKGMYFEKKGALDSAITYYKTAINKFRVIKDTLDEYKAKSLLANAFIAKGDYELAIQTIKKNIAFFESKKGYSRDVLFNKNNLGALYVSIKDWENAKTYVEEIYKHPITKKNKRMLSSTLINLVAIHTAVNELDKALNYAHEAETLEKRPRSLANLYHNLGNLYMQKANYKTAESYFLKSLKLNETLKSEDAIQTNYNNLGQNALRWGKYKMAEQYLLQSNASLKTSNNIVSLAKNYELLSSLNTKTKNYKKALEYSLKEKQISDSILGIERQKAIADFEVAYQTEKKEREKNIAQQQLKISQLESTKNKNLFYSAIIIAGLLLVAGLFYYSRFITKKKAELVTLELKETQKRLALEKQYKDSELKALKAQMNPHFIFNALNSIQDYIVLNQKNLASDYLGKFADLIRNYLHFSDTGFISVPEEVHNLKLYLELEKLRFEDALDFTFNIEANANSEAIKIPTMLIQPYVENALKHGLLHKKDNRTLRISIAKPSEKIIECIVEDNGVGREISKAINQKRVHQHKSFALKATTQRLDLLNFGKERKIGVEIIDLKNNQEALGTKVVLQIPILNT</sequence>
<accession>A0ABP8CF09</accession>
<dbReference type="InterPro" id="IPR011990">
    <property type="entry name" value="TPR-like_helical_dom_sf"/>
</dbReference>
<comment type="caution">
    <text evidence="4">The sequence shown here is derived from an EMBL/GenBank/DDBJ whole genome shotgun (WGS) entry which is preliminary data.</text>
</comment>
<dbReference type="PANTHER" id="PTHR34220:SF7">
    <property type="entry name" value="SENSOR HISTIDINE KINASE YPDA"/>
    <property type="match status" value="1"/>
</dbReference>
<dbReference type="InterPro" id="IPR019734">
    <property type="entry name" value="TPR_rpt"/>
</dbReference>
<organism evidence="4 5">
    <name type="scientific">Postechiella marina</name>
    <dbReference type="NCBI Taxonomy" id="943941"/>
    <lineage>
        <taxon>Bacteria</taxon>
        <taxon>Pseudomonadati</taxon>
        <taxon>Bacteroidota</taxon>
        <taxon>Flavobacteriia</taxon>
        <taxon>Flavobacteriales</taxon>
        <taxon>Flavobacteriaceae</taxon>
        <taxon>Postechiella</taxon>
    </lineage>
</organism>
<dbReference type="Pfam" id="PF06580">
    <property type="entry name" value="His_kinase"/>
    <property type="match status" value="1"/>
</dbReference>
<evidence type="ECO:0000256" key="1">
    <source>
        <dbReference type="PROSITE-ProRule" id="PRU00339"/>
    </source>
</evidence>
<evidence type="ECO:0000313" key="4">
    <source>
        <dbReference type="EMBL" id="GAA4238430.1"/>
    </source>
</evidence>
<keyword evidence="1" id="KW-0802">TPR repeat</keyword>
<reference evidence="5" key="1">
    <citation type="journal article" date="2019" name="Int. J. Syst. Evol. Microbiol.">
        <title>The Global Catalogue of Microorganisms (GCM) 10K type strain sequencing project: providing services to taxonomists for standard genome sequencing and annotation.</title>
        <authorList>
            <consortium name="The Broad Institute Genomics Platform"/>
            <consortium name="The Broad Institute Genome Sequencing Center for Infectious Disease"/>
            <person name="Wu L."/>
            <person name="Ma J."/>
        </authorList>
    </citation>
    <scope>NUCLEOTIDE SEQUENCE [LARGE SCALE GENOMIC DNA]</scope>
    <source>
        <strain evidence="5">JCM 17630</strain>
    </source>
</reference>
<dbReference type="RefSeq" id="WP_344789021.1">
    <property type="nucleotide sequence ID" value="NZ_BAABCA010000006.1"/>
</dbReference>
<feature type="repeat" description="TPR" evidence="1">
    <location>
        <begin position="235"/>
        <end position="268"/>
    </location>
</feature>
<keyword evidence="2" id="KW-1133">Transmembrane helix</keyword>
<dbReference type="InterPro" id="IPR050640">
    <property type="entry name" value="Bact_2-comp_sensor_kinase"/>
</dbReference>
<dbReference type="Gene3D" id="3.30.565.10">
    <property type="entry name" value="Histidine kinase-like ATPase, C-terminal domain"/>
    <property type="match status" value="1"/>
</dbReference>
<dbReference type="SMART" id="SM00028">
    <property type="entry name" value="TPR"/>
    <property type="match status" value="4"/>
</dbReference>
<evidence type="ECO:0000256" key="2">
    <source>
        <dbReference type="SAM" id="Phobius"/>
    </source>
</evidence>
<evidence type="ECO:0000313" key="5">
    <source>
        <dbReference type="Proteomes" id="UP001501496"/>
    </source>
</evidence>
<dbReference type="Proteomes" id="UP001501496">
    <property type="component" value="Unassembled WGS sequence"/>
</dbReference>
<dbReference type="InterPro" id="IPR010559">
    <property type="entry name" value="Sig_transdc_His_kin_internal"/>
</dbReference>
<dbReference type="EMBL" id="BAABCA010000006">
    <property type="protein sequence ID" value="GAA4238430.1"/>
    <property type="molecule type" value="Genomic_DNA"/>
</dbReference>
<evidence type="ECO:0000259" key="3">
    <source>
        <dbReference type="Pfam" id="PF06580"/>
    </source>
</evidence>
<dbReference type="SUPFAM" id="SSF55874">
    <property type="entry name" value="ATPase domain of HSP90 chaperone/DNA topoisomerase II/histidine kinase"/>
    <property type="match status" value="1"/>
</dbReference>
<keyword evidence="2" id="KW-0812">Transmembrane</keyword>
<keyword evidence="5" id="KW-1185">Reference proteome</keyword>
<dbReference type="SUPFAM" id="SSF48452">
    <property type="entry name" value="TPR-like"/>
    <property type="match status" value="2"/>
</dbReference>
<feature type="transmembrane region" description="Helical" evidence="2">
    <location>
        <begin position="393"/>
        <end position="412"/>
    </location>
</feature>
<dbReference type="InterPro" id="IPR036890">
    <property type="entry name" value="HATPase_C_sf"/>
</dbReference>
<protein>
    <recommendedName>
        <fullName evidence="3">Signal transduction histidine kinase internal region domain-containing protein</fullName>
    </recommendedName>
</protein>
<dbReference type="Pfam" id="PF13424">
    <property type="entry name" value="TPR_12"/>
    <property type="match status" value="1"/>
</dbReference>
<keyword evidence="2" id="KW-0472">Membrane</keyword>
<name>A0ABP8CF09_9FLAO</name>
<feature type="domain" description="Signal transduction histidine kinase internal region" evidence="3">
    <location>
        <begin position="444"/>
        <end position="524"/>
    </location>
</feature>